<dbReference type="GO" id="GO:0016740">
    <property type="term" value="F:transferase activity"/>
    <property type="evidence" value="ECO:0007669"/>
    <property type="project" value="UniProtKB-KW"/>
</dbReference>
<dbReference type="InterPro" id="IPR013785">
    <property type="entry name" value="Aldolase_TIM"/>
</dbReference>
<dbReference type="AlphaFoldDB" id="A0A101FGU6"/>
<dbReference type="NCBIfam" id="NF006421">
    <property type="entry name" value="PRK08673.1"/>
    <property type="match status" value="1"/>
</dbReference>
<dbReference type="InterPro" id="IPR006218">
    <property type="entry name" value="DAHP1/KDSA"/>
</dbReference>
<feature type="domain" description="DAHP synthase ferredoxin-like" evidence="3">
    <location>
        <begin position="1"/>
        <end position="64"/>
    </location>
</feature>
<feature type="domain" description="DAHP synthetase I/KDSA" evidence="2">
    <location>
        <begin position="88"/>
        <end position="331"/>
    </location>
</feature>
<dbReference type="NCBIfam" id="NF009239">
    <property type="entry name" value="PRK12595.1"/>
    <property type="match status" value="1"/>
</dbReference>
<evidence type="ECO:0000259" key="3">
    <source>
        <dbReference type="Pfam" id="PF18152"/>
    </source>
</evidence>
<dbReference type="InterPro" id="IPR006268">
    <property type="entry name" value="DAHP_syn_2"/>
</dbReference>
<dbReference type="Pfam" id="PF00793">
    <property type="entry name" value="DAHP_synth_1"/>
    <property type="match status" value="1"/>
</dbReference>
<name>A0A101FGU6_9THEO</name>
<dbReference type="EMBL" id="LGFO01000047">
    <property type="protein sequence ID" value="KUK36747.1"/>
    <property type="molecule type" value="Genomic_DNA"/>
</dbReference>
<dbReference type="SUPFAM" id="SSF51569">
    <property type="entry name" value="Aldolase"/>
    <property type="match status" value="1"/>
</dbReference>
<evidence type="ECO:0000313" key="4">
    <source>
        <dbReference type="EMBL" id="KUK36747.1"/>
    </source>
</evidence>
<dbReference type="InterPro" id="IPR041071">
    <property type="entry name" value="DAHP_snth_FXD"/>
</dbReference>
<protein>
    <submittedName>
        <fullName evidence="4">Phospho-2-dehydro-3-deoxyheptonate aldolase AroF</fullName>
    </submittedName>
</protein>
<evidence type="ECO:0000313" key="5">
    <source>
        <dbReference type="Proteomes" id="UP000053326"/>
    </source>
</evidence>
<keyword evidence="1" id="KW-0808">Transferase</keyword>
<dbReference type="Gene3D" id="3.30.70.1140">
    <property type="entry name" value="Phospho-2-dehydro-3-deoxyheptonate aldolase, domain 1"/>
    <property type="match status" value="1"/>
</dbReference>
<comment type="caution">
    <text evidence="4">The sequence shown here is derived from an EMBL/GenBank/DDBJ whole genome shotgun (WGS) entry which is preliminary data.</text>
</comment>
<dbReference type="Gene3D" id="3.20.20.70">
    <property type="entry name" value="Aldolase class I"/>
    <property type="match status" value="1"/>
</dbReference>
<gene>
    <name evidence="4" type="ORF">XD66_0541</name>
</gene>
<dbReference type="Proteomes" id="UP000053326">
    <property type="component" value="Unassembled WGS sequence"/>
</dbReference>
<dbReference type="PANTHER" id="PTHR43018">
    <property type="entry name" value="PHOSPHO-2-DEHYDRO-3-DEOXYHEPTONATE ALDOLASE"/>
    <property type="match status" value="1"/>
</dbReference>
<evidence type="ECO:0000259" key="2">
    <source>
        <dbReference type="Pfam" id="PF00793"/>
    </source>
</evidence>
<dbReference type="Pfam" id="PF18152">
    <property type="entry name" value="DAHP_snth_FXD"/>
    <property type="match status" value="1"/>
</dbReference>
<reference evidence="5" key="1">
    <citation type="journal article" date="2015" name="MBio">
        <title>Genome-Resolved Metagenomic Analysis Reveals Roles for Candidate Phyla and Other Microbial Community Members in Biogeochemical Transformations in Oil Reservoirs.</title>
        <authorList>
            <person name="Hu P."/>
            <person name="Tom L."/>
            <person name="Singh A."/>
            <person name="Thomas B.C."/>
            <person name="Baker B.J."/>
            <person name="Piceno Y.M."/>
            <person name="Andersen G.L."/>
            <person name="Banfield J.F."/>
        </authorList>
    </citation>
    <scope>NUCLEOTIDE SEQUENCE [LARGE SCALE GENOMIC DNA]</scope>
</reference>
<dbReference type="PANTHER" id="PTHR43018:SF2">
    <property type="entry name" value="PHOSPHO-2-DEHYDRO-3-DEOXYHEPTONATE ALDOLASE"/>
    <property type="match status" value="1"/>
</dbReference>
<dbReference type="GO" id="GO:0016832">
    <property type="term" value="F:aldehyde-lyase activity"/>
    <property type="evidence" value="ECO:0007669"/>
    <property type="project" value="InterPro"/>
</dbReference>
<dbReference type="InterPro" id="IPR052899">
    <property type="entry name" value="Class-I_DAHP_synthase"/>
</dbReference>
<sequence>MIVVMSPQATEKEVEAVRSKLLKKGLTVRLFHGNRGFIIEAFGDTQRMLDMALEVMPGVEKVISLLHPFKLVSREFKREDTLIRVGDQVIGGKEIHLIAGPCAVEDKVQFLEIAHAVKEAGATFLRGGVYKPRTSPYSFQGHAEEGLAILNEARAQTGLLIVTEVMDPRLVPLVASCADILQIGARNMQNFPLLREVASVDKPVLLKRGPAAGIEEWLMAAEYILLGGNSKVILCERGVKTFERFTRNTLDLSAVPVVQRLSHLPVFVDPSHGTGRWWLVPPMSKAAVAAGADGLLLEVHPSPCDALSDGQQSLTPEKFRALVGEVKKVAEAVDRCLPNCFAAGL</sequence>
<dbReference type="GO" id="GO:0009073">
    <property type="term" value="P:aromatic amino acid family biosynthetic process"/>
    <property type="evidence" value="ECO:0007669"/>
    <property type="project" value="InterPro"/>
</dbReference>
<proteinExistence type="predicted"/>
<evidence type="ECO:0000256" key="1">
    <source>
        <dbReference type="ARBA" id="ARBA00022679"/>
    </source>
</evidence>
<organism evidence="4 5">
    <name type="scientific">Thermacetogenium phaeum</name>
    <dbReference type="NCBI Taxonomy" id="85874"/>
    <lineage>
        <taxon>Bacteria</taxon>
        <taxon>Bacillati</taxon>
        <taxon>Bacillota</taxon>
        <taxon>Clostridia</taxon>
        <taxon>Thermoanaerobacterales</taxon>
        <taxon>Thermoanaerobacteraceae</taxon>
        <taxon>Thermacetogenium</taxon>
    </lineage>
</organism>
<dbReference type="NCBIfam" id="TIGR01361">
    <property type="entry name" value="DAHP_synth_Bsub"/>
    <property type="match status" value="1"/>
</dbReference>
<accession>A0A101FGU6</accession>
<dbReference type="PATRIC" id="fig|85874.4.peg.1692"/>